<dbReference type="NCBIfam" id="NF006008">
    <property type="entry name" value="PRK08139.1"/>
    <property type="match status" value="1"/>
</dbReference>
<dbReference type="InterPro" id="IPR001753">
    <property type="entry name" value="Enoyl-CoA_hydra/iso"/>
</dbReference>
<dbReference type="Gene3D" id="3.90.226.10">
    <property type="entry name" value="2-enoyl-CoA Hydratase, Chain A, domain 1"/>
    <property type="match status" value="1"/>
</dbReference>
<keyword evidence="8" id="KW-1185">Reference proteome</keyword>
<comment type="function">
    <text evidence="5">May play a role in fatty acid biosynthesis and insulin sensitivity.</text>
</comment>
<dbReference type="Gene3D" id="1.10.12.10">
    <property type="entry name" value="Lyase 2-enoyl-coa Hydratase, Chain A, domain 2"/>
    <property type="match status" value="1"/>
</dbReference>
<dbReference type="InterPro" id="IPR014748">
    <property type="entry name" value="Enoyl-CoA_hydra_C"/>
</dbReference>
<sequence length="271" mass="29030">MTTAEPNSDPYLLEDMSGHVLWLTLNRPKQRNPLSSGMLAALTDAIDRANKSADVRVIVITGSGPVFSAGHDLREMAPQEGEEAAAREARVRQILEACARMMLGIVHSPKALVACVQATATAAGCQLVSACDLAIASERAQFCTPGVNIGTFCTTPLVGIGRNLQRKHAMELALTGDMFSAEEAVRMGLVNRAVPEADVRAATEELAQKIASKSALGIRSGKEAFYRQVEMPIEEAFAYANEAMLDGMMCGDAEEGSRAFFEKRAPVWADA</sequence>
<gene>
    <name evidence="7" type="ORF">F0M18_10515</name>
</gene>
<name>A0A5B0X1F9_9GAMM</name>
<evidence type="ECO:0000256" key="2">
    <source>
        <dbReference type="ARBA" id="ARBA00022832"/>
    </source>
</evidence>
<dbReference type="Pfam" id="PF00378">
    <property type="entry name" value="ECH_1"/>
    <property type="match status" value="1"/>
</dbReference>
<reference evidence="7 8" key="1">
    <citation type="submission" date="2019-09" db="EMBL/GenBank/DDBJ databases">
        <authorList>
            <person name="Chen X.-Y."/>
        </authorList>
    </citation>
    <scope>NUCLEOTIDE SEQUENCE [LARGE SCALE GENOMIC DNA]</scope>
    <source>
        <strain evidence="7 8">NY5</strain>
    </source>
</reference>
<dbReference type="InterPro" id="IPR029045">
    <property type="entry name" value="ClpP/crotonase-like_dom_sf"/>
</dbReference>
<dbReference type="AlphaFoldDB" id="A0A5B0X1F9"/>
<comment type="similarity">
    <text evidence="1">Belongs to the enoyl-CoA hydratase/isomerase family.</text>
</comment>
<evidence type="ECO:0000256" key="1">
    <source>
        <dbReference type="ARBA" id="ARBA00005254"/>
    </source>
</evidence>
<dbReference type="InterPro" id="IPR052377">
    <property type="entry name" value="Mitochondrial_ECH-domain"/>
</dbReference>
<dbReference type="CDD" id="cd06558">
    <property type="entry name" value="crotonase-like"/>
    <property type="match status" value="1"/>
</dbReference>
<comment type="caution">
    <text evidence="7">The sequence shown here is derived from an EMBL/GenBank/DDBJ whole genome shotgun (WGS) entry which is preliminary data.</text>
</comment>
<dbReference type="SUPFAM" id="SSF52096">
    <property type="entry name" value="ClpP/crotonase"/>
    <property type="match status" value="1"/>
</dbReference>
<keyword evidence="7" id="KW-0456">Lyase</keyword>
<dbReference type="PANTHER" id="PTHR43602">
    <property type="match status" value="1"/>
</dbReference>
<dbReference type="RefSeq" id="WP_149611385.1">
    <property type="nucleotide sequence ID" value="NZ_VTUX01000004.1"/>
</dbReference>
<dbReference type="GO" id="GO:0006631">
    <property type="term" value="P:fatty acid metabolic process"/>
    <property type="evidence" value="ECO:0007669"/>
    <property type="project" value="UniProtKB-KW"/>
</dbReference>
<keyword evidence="2" id="KW-0276">Fatty acid metabolism</keyword>
<evidence type="ECO:0000256" key="3">
    <source>
        <dbReference type="ARBA" id="ARBA00022946"/>
    </source>
</evidence>
<dbReference type="PANTHER" id="PTHR43602:SF1">
    <property type="entry name" value="ENOYL-COA HYDRATASE DOMAIN-CONTAINING PROTEIN 3, MITOCHONDRIAL"/>
    <property type="match status" value="1"/>
</dbReference>
<keyword evidence="4" id="KW-0443">Lipid metabolism</keyword>
<organism evidence="7 8">
    <name type="scientific">Pseudohalioglobus sediminis</name>
    <dbReference type="NCBI Taxonomy" id="2606449"/>
    <lineage>
        <taxon>Bacteria</taxon>
        <taxon>Pseudomonadati</taxon>
        <taxon>Pseudomonadota</taxon>
        <taxon>Gammaproteobacteria</taxon>
        <taxon>Cellvibrionales</taxon>
        <taxon>Halieaceae</taxon>
        <taxon>Pseudohalioglobus</taxon>
    </lineage>
</organism>
<dbReference type="EMBL" id="VTUX01000004">
    <property type="protein sequence ID" value="KAA1191949.1"/>
    <property type="molecule type" value="Genomic_DNA"/>
</dbReference>
<evidence type="ECO:0000256" key="5">
    <source>
        <dbReference type="ARBA" id="ARBA00037410"/>
    </source>
</evidence>
<evidence type="ECO:0000313" key="7">
    <source>
        <dbReference type="EMBL" id="KAA1191949.1"/>
    </source>
</evidence>
<evidence type="ECO:0000256" key="4">
    <source>
        <dbReference type="ARBA" id="ARBA00023098"/>
    </source>
</evidence>
<keyword evidence="3" id="KW-0809">Transit peptide</keyword>
<protein>
    <recommendedName>
        <fullName evidence="6">Enoyl-CoA hydratase domain-containing protein 3, mitochondrial</fullName>
    </recommendedName>
</protein>
<dbReference type="GO" id="GO:0016836">
    <property type="term" value="F:hydro-lyase activity"/>
    <property type="evidence" value="ECO:0007669"/>
    <property type="project" value="TreeGrafter"/>
</dbReference>
<accession>A0A5B0X1F9</accession>
<evidence type="ECO:0000256" key="6">
    <source>
        <dbReference type="ARBA" id="ARBA00040545"/>
    </source>
</evidence>
<dbReference type="Proteomes" id="UP000323708">
    <property type="component" value="Unassembled WGS sequence"/>
</dbReference>
<evidence type="ECO:0000313" key="8">
    <source>
        <dbReference type="Proteomes" id="UP000323708"/>
    </source>
</evidence>
<proteinExistence type="inferred from homology"/>